<name>A0A090AFS9_9GAMM</name>
<dbReference type="EMBL" id="AP014633">
    <property type="protein sequence ID" value="BAP57003.1"/>
    <property type="molecule type" value="Genomic_DNA"/>
</dbReference>
<gene>
    <name evidence="1" type="ORF">THII_2706</name>
</gene>
<dbReference type="OrthoDB" id="513220at2"/>
<protein>
    <submittedName>
        <fullName evidence="1">Uncharacterized protein</fullName>
    </submittedName>
</protein>
<dbReference type="AlphaFoldDB" id="A0A090AFS9"/>
<keyword evidence="2" id="KW-1185">Reference proteome</keyword>
<dbReference type="Proteomes" id="UP000031623">
    <property type="component" value="Chromosome"/>
</dbReference>
<evidence type="ECO:0000313" key="2">
    <source>
        <dbReference type="Proteomes" id="UP000031623"/>
    </source>
</evidence>
<dbReference type="SUPFAM" id="SSF110849">
    <property type="entry name" value="ParB/Sulfiredoxin"/>
    <property type="match status" value="1"/>
</dbReference>
<dbReference type="HOGENOM" id="CLU_1493786_0_0_6"/>
<accession>A0A090AFS9</accession>
<dbReference type="STRING" id="40754.THII_2706"/>
<reference evidence="1 2" key="1">
    <citation type="journal article" date="2014" name="ISME J.">
        <title>Ecophysiology of Thioploca ingrica as revealed by the complete genome sequence supplemented with proteomic evidence.</title>
        <authorList>
            <person name="Kojima H."/>
            <person name="Ogura Y."/>
            <person name="Yamamoto N."/>
            <person name="Togashi T."/>
            <person name="Mori H."/>
            <person name="Watanabe T."/>
            <person name="Nemoto F."/>
            <person name="Kurokawa K."/>
            <person name="Hayashi T."/>
            <person name="Fukui M."/>
        </authorList>
    </citation>
    <scope>NUCLEOTIDE SEQUENCE [LARGE SCALE GENOMIC DNA]</scope>
</reference>
<proteinExistence type="predicted"/>
<sequence>MAIKDKVAVETKPYILFLNQIKVAQEHSDTSSKNLKLATDSLQTLGVNTVLPMVCLTNQEDQYQLLTGLPIYEAAKTAGLEKIWAFVIAAPPTAANQALEQWLLLSKLNDTVIEPQDIDQFLAFINSKKSVLTEIAGIGDKTADKIIVGRPYESLAAAQEQLGKKRVMNWIRAFKRK</sequence>
<dbReference type="KEGG" id="tig:THII_2706"/>
<evidence type="ECO:0000313" key="1">
    <source>
        <dbReference type="EMBL" id="BAP57003.1"/>
    </source>
</evidence>
<dbReference type="InterPro" id="IPR036086">
    <property type="entry name" value="ParB/Sulfiredoxin_sf"/>
</dbReference>
<organism evidence="1 2">
    <name type="scientific">Thioploca ingrica</name>
    <dbReference type="NCBI Taxonomy" id="40754"/>
    <lineage>
        <taxon>Bacteria</taxon>
        <taxon>Pseudomonadati</taxon>
        <taxon>Pseudomonadota</taxon>
        <taxon>Gammaproteobacteria</taxon>
        <taxon>Thiotrichales</taxon>
        <taxon>Thiotrichaceae</taxon>
        <taxon>Thioploca</taxon>
    </lineage>
</organism>